<organism evidence="16 17">
    <name type="scientific">Helobdella robusta</name>
    <name type="common">Californian leech</name>
    <dbReference type="NCBI Taxonomy" id="6412"/>
    <lineage>
        <taxon>Eukaryota</taxon>
        <taxon>Metazoa</taxon>
        <taxon>Spiralia</taxon>
        <taxon>Lophotrochozoa</taxon>
        <taxon>Annelida</taxon>
        <taxon>Clitellata</taxon>
        <taxon>Hirudinea</taxon>
        <taxon>Rhynchobdellida</taxon>
        <taxon>Glossiphoniidae</taxon>
        <taxon>Helobdella</taxon>
    </lineage>
</organism>
<keyword evidence="2" id="KW-0963">Cytoplasm</keyword>
<dbReference type="InterPro" id="IPR039505">
    <property type="entry name" value="DRC1/2_N"/>
</dbReference>
<dbReference type="GeneID" id="20214967"/>
<evidence type="ECO:0000256" key="13">
    <source>
        <dbReference type="SAM" id="Coils"/>
    </source>
</evidence>
<name>T1G1L9_HELRO</name>
<evidence type="ECO:0000256" key="6">
    <source>
        <dbReference type="ARBA" id="ARBA00023212"/>
    </source>
</evidence>
<keyword evidence="6" id="KW-0206">Cytoskeleton</keyword>
<reference evidence="16" key="3">
    <citation type="submission" date="2015-06" db="UniProtKB">
        <authorList>
            <consortium name="EnsemblMetazoa"/>
        </authorList>
    </citation>
    <scope>IDENTIFICATION</scope>
</reference>
<dbReference type="GO" id="GO:0005858">
    <property type="term" value="C:axonemal dynein complex"/>
    <property type="evidence" value="ECO:0007669"/>
    <property type="project" value="InterPro"/>
</dbReference>
<evidence type="ECO:0000256" key="12">
    <source>
        <dbReference type="ARBA" id="ARBA00045865"/>
    </source>
</evidence>
<comment type="similarity">
    <text evidence="9">Belongs to the DRC2 family.</text>
</comment>
<dbReference type="InterPro" id="IPR039750">
    <property type="entry name" value="DRC1/DRC2"/>
</dbReference>
<dbReference type="OMA" id="WEYLDLF"/>
<dbReference type="OrthoDB" id="7760980at2759"/>
<dbReference type="InParanoid" id="T1G1L9"/>
<evidence type="ECO:0000256" key="10">
    <source>
        <dbReference type="ARBA" id="ARBA00040899"/>
    </source>
</evidence>
<gene>
    <name evidence="16" type="primary">20214967</name>
    <name evidence="15" type="ORF">HELRODRAFT_74056</name>
</gene>
<proteinExistence type="inferred from homology"/>
<comment type="subcellular location">
    <subcellularLocation>
        <location evidence="1">Cytoplasm</location>
        <location evidence="1">Cytoskeleton</location>
        <location evidence="1">Flagellum axoneme</location>
    </subcellularLocation>
    <subcellularLocation>
        <location evidence="8">Cytoplasm</location>
        <location evidence="8">Cytoskeleton</location>
        <location evidence="8">Flagellum basal body</location>
    </subcellularLocation>
</comment>
<keyword evidence="5" id="KW-0969">Cilium</keyword>
<evidence type="ECO:0000256" key="7">
    <source>
        <dbReference type="ARBA" id="ARBA00023273"/>
    </source>
</evidence>
<evidence type="ECO:0000256" key="5">
    <source>
        <dbReference type="ARBA" id="ARBA00023069"/>
    </source>
</evidence>
<dbReference type="Proteomes" id="UP000015101">
    <property type="component" value="Unassembled WGS sequence"/>
</dbReference>
<evidence type="ECO:0000313" key="17">
    <source>
        <dbReference type="Proteomes" id="UP000015101"/>
    </source>
</evidence>
<dbReference type="GO" id="GO:0070286">
    <property type="term" value="P:axonemal dynein complex assembly"/>
    <property type="evidence" value="ECO:0000318"/>
    <property type="project" value="GO_Central"/>
</dbReference>
<evidence type="ECO:0000256" key="9">
    <source>
        <dbReference type="ARBA" id="ARBA00038424"/>
    </source>
</evidence>
<comment type="function">
    <text evidence="12">Component of the nexin-dynein regulatory complex (N-DRC), a key regulator of ciliary/flagellar motility which maintains the alignment and integrity of the distal axoneme and regulates microtubule sliding in motile axonemes. Plays a critical role in the assembly of N-DRC and also stabilizes the assembly of multiple inner dynein arms and radial spokes. Coassembles with DRC1 to form a central scaffold needed for assembly of the N-DRC and its attachment to the outer doublet microtubules.</text>
</comment>
<accession>T1G1L9</accession>
<reference evidence="15 17" key="2">
    <citation type="journal article" date="2013" name="Nature">
        <title>Insights into bilaterian evolution from three spiralian genomes.</title>
        <authorList>
            <person name="Simakov O."/>
            <person name="Marletaz F."/>
            <person name="Cho S.J."/>
            <person name="Edsinger-Gonzales E."/>
            <person name="Havlak P."/>
            <person name="Hellsten U."/>
            <person name="Kuo D.H."/>
            <person name="Larsson T."/>
            <person name="Lv J."/>
            <person name="Arendt D."/>
            <person name="Savage R."/>
            <person name="Osoegawa K."/>
            <person name="de Jong P."/>
            <person name="Grimwood J."/>
            <person name="Chapman J.A."/>
            <person name="Shapiro H."/>
            <person name="Aerts A."/>
            <person name="Otillar R.P."/>
            <person name="Terry A.Y."/>
            <person name="Boore J.L."/>
            <person name="Grigoriev I.V."/>
            <person name="Lindberg D.R."/>
            <person name="Seaver E.C."/>
            <person name="Weisblat D.A."/>
            <person name="Putnam N.H."/>
            <person name="Rokhsar D.S."/>
        </authorList>
    </citation>
    <scope>NUCLEOTIDE SEQUENCE</scope>
</reference>
<evidence type="ECO:0000313" key="15">
    <source>
        <dbReference type="EMBL" id="ESO08879.1"/>
    </source>
</evidence>
<dbReference type="CTD" id="20214967"/>
<evidence type="ECO:0000256" key="4">
    <source>
        <dbReference type="ARBA" id="ARBA00023054"/>
    </source>
</evidence>
<dbReference type="EnsemblMetazoa" id="HelroT74056">
    <property type="protein sequence ID" value="HelroP74056"/>
    <property type="gene ID" value="HelroG74056"/>
</dbReference>
<dbReference type="FunCoup" id="T1G1L9">
    <property type="interactions" value="39"/>
</dbReference>
<dbReference type="HOGENOM" id="CLU_026536_1_0_1"/>
<dbReference type="PANTHER" id="PTHR21625:SF0">
    <property type="entry name" value="DYNEIN REGULATORY COMPLEX SUBUNIT 2"/>
    <property type="match status" value="1"/>
</dbReference>
<evidence type="ECO:0000256" key="11">
    <source>
        <dbReference type="ARBA" id="ARBA00041517"/>
    </source>
</evidence>
<protein>
    <recommendedName>
        <fullName evidence="10">Dynein regulatory complex subunit 2</fullName>
    </recommendedName>
    <alternativeName>
        <fullName evidence="11">Coiled-coil domain-containing protein 65</fullName>
    </alternativeName>
</protein>
<dbReference type="AlphaFoldDB" id="T1G1L9"/>
<feature type="coiled-coil region" evidence="13">
    <location>
        <begin position="143"/>
        <end position="203"/>
    </location>
</feature>
<reference evidence="17" key="1">
    <citation type="submission" date="2012-12" db="EMBL/GenBank/DDBJ databases">
        <authorList>
            <person name="Hellsten U."/>
            <person name="Grimwood J."/>
            <person name="Chapman J.A."/>
            <person name="Shapiro H."/>
            <person name="Aerts A."/>
            <person name="Otillar R.P."/>
            <person name="Terry A.Y."/>
            <person name="Boore J.L."/>
            <person name="Simakov O."/>
            <person name="Marletaz F."/>
            <person name="Cho S.-J."/>
            <person name="Edsinger-Gonzales E."/>
            <person name="Havlak P."/>
            <person name="Kuo D.-H."/>
            <person name="Larsson T."/>
            <person name="Lv J."/>
            <person name="Arendt D."/>
            <person name="Savage R."/>
            <person name="Osoegawa K."/>
            <person name="de Jong P."/>
            <person name="Lindberg D.R."/>
            <person name="Seaver E.C."/>
            <person name="Weisblat D.A."/>
            <person name="Putnam N.H."/>
            <person name="Grigoriev I.V."/>
            <person name="Rokhsar D.S."/>
        </authorList>
    </citation>
    <scope>NUCLEOTIDE SEQUENCE</scope>
</reference>
<dbReference type="KEGG" id="hro:HELRODRAFT_74056"/>
<keyword evidence="3" id="KW-0282">Flagellum</keyword>
<dbReference type="Pfam" id="PF14772">
    <property type="entry name" value="NYD-SP28"/>
    <property type="match status" value="1"/>
</dbReference>
<dbReference type="STRING" id="6412.T1G1L9"/>
<keyword evidence="17" id="KW-1185">Reference proteome</keyword>
<dbReference type="GO" id="GO:0060285">
    <property type="term" value="P:cilium-dependent cell motility"/>
    <property type="evidence" value="ECO:0000318"/>
    <property type="project" value="GO_Central"/>
</dbReference>
<dbReference type="EMBL" id="AMQM01003098">
    <property type="status" value="NOT_ANNOTATED_CDS"/>
    <property type="molecule type" value="Genomic_DNA"/>
</dbReference>
<dbReference type="GO" id="GO:0003352">
    <property type="term" value="P:regulation of cilium movement"/>
    <property type="evidence" value="ECO:0000318"/>
    <property type="project" value="GO_Central"/>
</dbReference>
<evidence type="ECO:0000259" key="14">
    <source>
        <dbReference type="Pfam" id="PF14772"/>
    </source>
</evidence>
<dbReference type="RefSeq" id="XP_009012901.1">
    <property type="nucleotide sequence ID" value="XM_009014653.1"/>
</dbReference>
<dbReference type="eggNOG" id="ENOG502QQDD">
    <property type="taxonomic scope" value="Eukaryota"/>
</dbReference>
<evidence type="ECO:0000313" key="16">
    <source>
        <dbReference type="EnsemblMetazoa" id="HelroP74056"/>
    </source>
</evidence>
<dbReference type="PANTHER" id="PTHR21625">
    <property type="entry name" value="NYD-SP28 PROTEIN"/>
    <property type="match status" value="1"/>
</dbReference>
<evidence type="ECO:0000256" key="1">
    <source>
        <dbReference type="ARBA" id="ARBA00004611"/>
    </source>
</evidence>
<dbReference type="GO" id="GO:0005930">
    <property type="term" value="C:axoneme"/>
    <property type="evidence" value="ECO:0000318"/>
    <property type="project" value="GO_Central"/>
</dbReference>
<sequence length="483" mass="57157">MSKRRLGRLAKMTEDQKILYLEKQRLAEEEMRRDKEELLAQYLKNKMAKEEKMSQENWYKLNQQWREILRGTKSKELKKEIEILSQVFERAVDIKSSALQTVLKDLAEAEEQFLMAKRSHMHNVDKLLDFQRRHMNQMDTDYKDQVESLKQEFESEKALLTEQHRQKVIRLEGLIFAMEDNFFEKEEEEKAEFQSNMDELKNRNLEDIHSLRLRQELLLESLWNKFLAACKYYHDATEDRKKSFDELKEKDDKNAGEMEAQAKKIENLQVKNCTTIIIIITVKIFSAKKKPKQEKEMLASSLYCLKKALVETQMIEKDRLAKLVVVVSEVQKRMKRTIEQGEHLLKAAERCRRLESEGEKILPFYQSTLDDSDLNRIEEIMKEEAEERLTKLMHSYTNLDNFWKRFNKVAVEKSALEKEIGHLTEINQALKRHIKCEIKEHFSTPDLKQLMKNMEGGGQEGKEKSVDCGLPELKIVAKTIEDT</sequence>
<keyword evidence="7" id="KW-0966">Cell projection</keyword>
<dbReference type="EMBL" id="KB096023">
    <property type="protein sequence ID" value="ESO08879.1"/>
    <property type="molecule type" value="Genomic_DNA"/>
</dbReference>
<evidence type="ECO:0000256" key="3">
    <source>
        <dbReference type="ARBA" id="ARBA00022846"/>
    </source>
</evidence>
<feature type="coiled-coil region" evidence="13">
    <location>
        <begin position="21"/>
        <end position="52"/>
    </location>
</feature>
<keyword evidence="4 13" id="KW-0175">Coiled coil</keyword>
<evidence type="ECO:0000256" key="8">
    <source>
        <dbReference type="ARBA" id="ARBA00037841"/>
    </source>
</evidence>
<evidence type="ECO:0000256" key="2">
    <source>
        <dbReference type="ARBA" id="ARBA00022490"/>
    </source>
</evidence>
<feature type="domain" description="Dynein regulatory complex protein 1/2 N-terminal" evidence="14">
    <location>
        <begin position="24"/>
        <end position="124"/>
    </location>
</feature>